<protein>
    <submittedName>
        <fullName evidence="1">Uncharacterized protein</fullName>
    </submittedName>
</protein>
<comment type="caution">
    <text evidence="1">The sequence shown here is derived from an EMBL/GenBank/DDBJ whole genome shotgun (WGS) entry which is preliminary data.</text>
</comment>
<evidence type="ECO:0000313" key="2">
    <source>
        <dbReference type="Proteomes" id="UP001231649"/>
    </source>
</evidence>
<name>A0ACC2QA87_9NEOP</name>
<accession>A0ACC2QA87</accession>
<evidence type="ECO:0000313" key="1">
    <source>
        <dbReference type="EMBL" id="KAJ8708638.1"/>
    </source>
</evidence>
<dbReference type="Proteomes" id="UP001231649">
    <property type="component" value="Chromosome 25"/>
</dbReference>
<organism evidence="1 2">
    <name type="scientific">Mythimna loreyi</name>
    <dbReference type="NCBI Taxonomy" id="667449"/>
    <lineage>
        <taxon>Eukaryota</taxon>
        <taxon>Metazoa</taxon>
        <taxon>Ecdysozoa</taxon>
        <taxon>Arthropoda</taxon>
        <taxon>Hexapoda</taxon>
        <taxon>Insecta</taxon>
        <taxon>Pterygota</taxon>
        <taxon>Neoptera</taxon>
        <taxon>Endopterygota</taxon>
        <taxon>Lepidoptera</taxon>
        <taxon>Glossata</taxon>
        <taxon>Ditrysia</taxon>
        <taxon>Noctuoidea</taxon>
        <taxon>Noctuidae</taxon>
        <taxon>Noctuinae</taxon>
        <taxon>Hadenini</taxon>
        <taxon>Mythimna</taxon>
    </lineage>
</organism>
<dbReference type="EMBL" id="CM056801">
    <property type="protein sequence ID" value="KAJ8708638.1"/>
    <property type="molecule type" value="Genomic_DNA"/>
</dbReference>
<sequence length="113" mass="13140">MDENVLHLTWIFALIAVEIKTDPRPASGHVFILRAKKILDTEGSRPHQTIPNNKHYFYYLPVGTSSAPRLIRISTLWYKTEGTNSFTRLVKYLQKFSELLSTYLYVSDFSRIC</sequence>
<gene>
    <name evidence="1" type="ORF">PYW08_010020</name>
</gene>
<proteinExistence type="predicted"/>
<reference evidence="1" key="1">
    <citation type="submission" date="2023-03" db="EMBL/GenBank/DDBJ databases">
        <title>Chromosome-level genomes of two armyworms, Mythimna separata and Mythimna loreyi, provide insights into the biosynthesis and reception of sex pheromones.</title>
        <authorList>
            <person name="Zhao H."/>
        </authorList>
    </citation>
    <scope>NUCLEOTIDE SEQUENCE</scope>
    <source>
        <strain evidence="1">BeijingLab</strain>
    </source>
</reference>
<keyword evidence="2" id="KW-1185">Reference proteome</keyword>